<keyword evidence="3" id="KW-1185">Reference proteome</keyword>
<name>A0ABY4CEE2_9BACL</name>
<gene>
    <name evidence="2" type="ORF">LSG31_13150</name>
</gene>
<sequence length="106" mass="11865">MVHPLYHQCRQCINQPVTIHLLNGKSHYGLLSQVTYNGLYLTPVNNYASVPKSDSMLPIETADQGKERNAPKAEKAFWPFFFPFAALAGFTLGFAAGAIATRPFYW</sequence>
<accession>A0ABY4CEE2</accession>
<proteinExistence type="predicted"/>
<keyword evidence="1" id="KW-0812">Transmembrane</keyword>
<dbReference type="RefSeq" id="WP_347435567.1">
    <property type="nucleotide sequence ID" value="NZ_CP089291.1"/>
</dbReference>
<evidence type="ECO:0000313" key="3">
    <source>
        <dbReference type="Proteomes" id="UP000830167"/>
    </source>
</evidence>
<dbReference type="Proteomes" id="UP000830167">
    <property type="component" value="Chromosome"/>
</dbReference>
<keyword evidence="1" id="KW-1133">Transmembrane helix</keyword>
<feature type="transmembrane region" description="Helical" evidence="1">
    <location>
        <begin position="76"/>
        <end position="100"/>
    </location>
</feature>
<reference evidence="2" key="1">
    <citation type="submission" date="2021-12" db="EMBL/GenBank/DDBJ databases">
        <title>Alicyclobacillaceae gen. nov., sp. nov., isolated from chalcocite enrichment system.</title>
        <authorList>
            <person name="Jiang Z."/>
        </authorList>
    </citation>
    <scope>NUCLEOTIDE SEQUENCE</scope>
    <source>
        <strain evidence="2">MYW30-H2</strain>
    </source>
</reference>
<evidence type="ECO:0000313" key="2">
    <source>
        <dbReference type="EMBL" id="UOF88887.1"/>
    </source>
</evidence>
<keyword evidence="1" id="KW-0472">Membrane</keyword>
<dbReference type="EMBL" id="CP089291">
    <property type="protein sequence ID" value="UOF88887.1"/>
    <property type="molecule type" value="Genomic_DNA"/>
</dbReference>
<protein>
    <submittedName>
        <fullName evidence="2">Uncharacterized protein</fullName>
    </submittedName>
</protein>
<evidence type="ECO:0000256" key="1">
    <source>
        <dbReference type="SAM" id="Phobius"/>
    </source>
</evidence>
<organism evidence="2 3">
    <name type="scientific">Fodinisporobacter ferrooxydans</name>
    <dbReference type="NCBI Taxonomy" id="2901836"/>
    <lineage>
        <taxon>Bacteria</taxon>
        <taxon>Bacillati</taxon>
        <taxon>Bacillota</taxon>
        <taxon>Bacilli</taxon>
        <taxon>Bacillales</taxon>
        <taxon>Alicyclobacillaceae</taxon>
        <taxon>Fodinisporobacter</taxon>
    </lineage>
</organism>